<gene>
    <name evidence="1" type="ORF">J2W61_000586</name>
</gene>
<evidence type="ECO:0000313" key="1">
    <source>
        <dbReference type="EMBL" id="MDR6700758.1"/>
    </source>
</evidence>
<dbReference type="AlphaFoldDB" id="A0AAW8LPY8"/>
<name>A0AAW8LPY8_AGRTU</name>
<organism evidence="1 2">
    <name type="scientific">Agrobacterium tumefaciens</name>
    <dbReference type="NCBI Taxonomy" id="358"/>
    <lineage>
        <taxon>Bacteria</taxon>
        <taxon>Pseudomonadati</taxon>
        <taxon>Pseudomonadota</taxon>
        <taxon>Alphaproteobacteria</taxon>
        <taxon>Hyphomicrobiales</taxon>
        <taxon>Rhizobiaceae</taxon>
        <taxon>Rhizobium/Agrobacterium group</taxon>
        <taxon>Agrobacterium</taxon>
        <taxon>Agrobacterium tumefaciens complex</taxon>
    </lineage>
</organism>
<sequence>MTANDNGYDYKELDREKIWVICEDCELLRSFDGKAVKAEFTAAPAPSPLRLIAQKLIGCAKSKEDFGPRCRMSYYWTFEERTEKAAQEEETAGVRVLDLRSWEVVVAGCGSCKHVTELPRWKLIKMVGGNTTLQELQPRLKCRKCGEKGGSYITIAKLPR</sequence>
<dbReference type="RefSeq" id="WP_209689500.1">
    <property type="nucleotide sequence ID" value="NZ_JAGIPM010000004.1"/>
</dbReference>
<reference evidence="1" key="1">
    <citation type="submission" date="2023-07" db="EMBL/GenBank/DDBJ databases">
        <title>Sorghum-associated microbial communities from plants grown in Nebraska, USA.</title>
        <authorList>
            <person name="Schachtman D."/>
        </authorList>
    </citation>
    <scope>NUCLEOTIDE SEQUENCE</scope>
    <source>
        <strain evidence="1">1457</strain>
    </source>
</reference>
<dbReference type="EMBL" id="JAVDSW010000001">
    <property type="protein sequence ID" value="MDR6700758.1"/>
    <property type="molecule type" value="Genomic_DNA"/>
</dbReference>
<comment type="caution">
    <text evidence="1">The sequence shown here is derived from an EMBL/GenBank/DDBJ whole genome shotgun (WGS) entry which is preliminary data.</text>
</comment>
<dbReference type="Proteomes" id="UP001265315">
    <property type="component" value="Unassembled WGS sequence"/>
</dbReference>
<protein>
    <submittedName>
        <fullName evidence="1">Uncharacterized protein</fullName>
    </submittedName>
</protein>
<proteinExistence type="predicted"/>
<evidence type="ECO:0000313" key="2">
    <source>
        <dbReference type="Proteomes" id="UP001265315"/>
    </source>
</evidence>
<accession>A0AAW8LPY8</accession>